<evidence type="ECO:0000313" key="2">
    <source>
        <dbReference type="Proteomes" id="UP000238296"/>
    </source>
</evidence>
<proteinExistence type="predicted"/>
<evidence type="ECO:0000313" key="1">
    <source>
        <dbReference type="EMBL" id="PQM44171.1"/>
    </source>
</evidence>
<protein>
    <submittedName>
        <fullName evidence="1">Uncharacterized protein</fullName>
    </submittedName>
</protein>
<comment type="caution">
    <text evidence="1">The sequence shown here is derived from an EMBL/GenBank/DDBJ whole genome shotgun (WGS) entry which is preliminary data.</text>
</comment>
<sequence>MRRTAIDLDGTTARVGRSDTVTADSAQDPVVASARTISCGDLSIDQDGVHEP</sequence>
<organism evidence="1 2">
    <name type="scientific">Mycobacterium talmoniae</name>
    <dbReference type="NCBI Taxonomy" id="1858794"/>
    <lineage>
        <taxon>Bacteria</taxon>
        <taxon>Bacillati</taxon>
        <taxon>Actinomycetota</taxon>
        <taxon>Actinomycetes</taxon>
        <taxon>Mycobacteriales</taxon>
        <taxon>Mycobacteriaceae</taxon>
        <taxon>Mycobacterium</taxon>
    </lineage>
</organism>
<name>A0A2S8BBZ9_9MYCO</name>
<dbReference type="Proteomes" id="UP000238296">
    <property type="component" value="Unassembled WGS sequence"/>
</dbReference>
<reference evidence="1 2" key="1">
    <citation type="journal article" date="2017" name="Int. J. Syst. Evol. Microbiol.">
        <title>Mycobacterium talmoniae sp. nov., a slowly growing mycobacterium isolated from human respiratory samples.</title>
        <authorList>
            <person name="Davidson R.M."/>
            <person name="DeGroote M.A."/>
            <person name="Marola J.L."/>
            <person name="Buss S."/>
            <person name="Jones V."/>
            <person name="McNeil M.R."/>
            <person name="Freifeld A.G."/>
            <person name="Elaine Epperson L."/>
            <person name="Hasan N.A."/>
            <person name="Jackson M."/>
            <person name="Iwen P.C."/>
            <person name="Salfinger M."/>
            <person name="Strong M."/>
        </authorList>
    </citation>
    <scope>NUCLEOTIDE SEQUENCE [LARGE SCALE GENOMIC DNA]</scope>
    <source>
        <strain evidence="1 2">ATCC BAA-2683</strain>
    </source>
</reference>
<dbReference type="AlphaFoldDB" id="A0A2S8BBZ9"/>
<accession>A0A2S8BBZ9</accession>
<gene>
    <name evidence="1" type="ORF">C1Y40_05671</name>
</gene>
<dbReference type="EMBL" id="PPEA01000934">
    <property type="protein sequence ID" value="PQM44171.1"/>
    <property type="molecule type" value="Genomic_DNA"/>
</dbReference>